<proteinExistence type="predicted"/>
<evidence type="ECO:0000259" key="1">
    <source>
        <dbReference type="Pfam" id="PF24840"/>
    </source>
</evidence>
<dbReference type="PANTHER" id="PTHR35393:SF1">
    <property type="entry name" value="SNOAL-LIKE DOMAIN-CONTAINING PROTEIN"/>
    <property type="match status" value="1"/>
</dbReference>
<protein>
    <recommendedName>
        <fullName evidence="1">SigF-like NTF2-like domain-containing protein</fullName>
    </recommendedName>
</protein>
<name>A0AAV1IHW0_9CHLO</name>
<dbReference type="EMBL" id="CAUYUE010000014">
    <property type="protein sequence ID" value="CAK0786247.1"/>
    <property type="molecule type" value="Genomic_DNA"/>
</dbReference>
<dbReference type="Pfam" id="PF24840">
    <property type="entry name" value="NTF2_SigF"/>
    <property type="match status" value="1"/>
</dbReference>
<comment type="caution">
    <text evidence="2">The sequence shown here is derived from an EMBL/GenBank/DDBJ whole genome shotgun (WGS) entry which is preliminary data.</text>
</comment>
<keyword evidence="3" id="KW-1185">Reference proteome</keyword>
<evidence type="ECO:0000313" key="2">
    <source>
        <dbReference type="EMBL" id="CAK0786247.1"/>
    </source>
</evidence>
<gene>
    <name evidence="2" type="ORF">CVIRNUC_009460</name>
</gene>
<reference evidence="2 3" key="1">
    <citation type="submission" date="2023-10" db="EMBL/GenBank/DDBJ databases">
        <authorList>
            <person name="Maclean D."/>
            <person name="Macfadyen A."/>
        </authorList>
    </citation>
    <scope>NUCLEOTIDE SEQUENCE [LARGE SCALE GENOMIC DNA]</scope>
</reference>
<organism evidence="2 3">
    <name type="scientific">Coccomyxa viridis</name>
    <dbReference type="NCBI Taxonomy" id="1274662"/>
    <lineage>
        <taxon>Eukaryota</taxon>
        <taxon>Viridiplantae</taxon>
        <taxon>Chlorophyta</taxon>
        <taxon>core chlorophytes</taxon>
        <taxon>Trebouxiophyceae</taxon>
        <taxon>Trebouxiophyceae incertae sedis</taxon>
        <taxon>Coccomyxaceae</taxon>
        <taxon>Coccomyxa</taxon>
    </lineage>
</organism>
<evidence type="ECO:0000313" key="3">
    <source>
        <dbReference type="Proteomes" id="UP001314263"/>
    </source>
</evidence>
<dbReference type="InterPro" id="IPR057514">
    <property type="entry name" value="NTF2_SigF"/>
</dbReference>
<dbReference type="AlphaFoldDB" id="A0AAV1IHW0"/>
<dbReference type="PANTHER" id="PTHR35393">
    <property type="entry name" value="CHROMOSOME 1, WHOLE GENOME SHOTGUN SEQUENCE"/>
    <property type="match status" value="1"/>
</dbReference>
<accession>A0AAV1IHW0</accession>
<feature type="domain" description="SigF-like NTF2-like" evidence="1">
    <location>
        <begin position="27"/>
        <end position="142"/>
    </location>
</feature>
<dbReference type="Proteomes" id="UP001314263">
    <property type="component" value="Unassembled WGS sequence"/>
</dbReference>
<sequence length="376" mass="43449">MQNLDGDVKDAFNLILIGNYKERVIGVCKYLDRHMEFTHLSFKTFTRDDAWGIYQLWSVNNRGIAIDYLEITADEKGNSVLIDLVEYCHVWWIPSFKGVQKVRIFTSMDLIDTKDGKKILRQYDHTLVAETFLYHQYPKLGEIAKKHVLPTIGSTMSTAGIWLYKHLNDKEVVPKLERPLLIDPENTIPRAIEVVFGSSPSRRYALVHSSFTPDASYYNTWMTVVGPEKIFGVLNCWAMMNSKIEMRIERVVPSGDRILVDAEQRFSPWFWPSAILSPLGWQHHVLMTTVDNPAGGKLISKVENHIIWLEPFLKYNLGPFSWLYERSRPIVGKIYGAAGRSIYHFLEWWNSSEVAERVTQHIPNGIVHQIDSLKNH</sequence>